<dbReference type="AlphaFoldDB" id="A0A2V1GVQ1"/>
<accession>A0A2V1GVQ1</accession>
<keyword evidence="2" id="KW-1185">Reference proteome</keyword>
<evidence type="ECO:0000313" key="1">
    <source>
        <dbReference type="EMBL" id="PVZ64481.1"/>
    </source>
</evidence>
<gene>
    <name evidence="1" type="ORF">DC094_19400</name>
</gene>
<protein>
    <submittedName>
        <fullName evidence="1">Uncharacterized protein</fullName>
    </submittedName>
</protein>
<dbReference type="Proteomes" id="UP000244906">
    <property type="component" value="Unassembled WGS sequence"/>
</dbReference>
<reference evidence="1 2" key="1">
    <citation type="submission" date="2018-04" db="EMBL/GenBank/DDBJ databases">
        <title>Thalassorhabdus spongiae gen. nov., sp. nov., isolated from a marine sponge in South-West Iceland.</title>
        <authorList>
            <person name="Knobloch S."/>
            <person name="Daussin A."/>
            <person name="Johannsson R."/>
            <person name="Marteinsson V.T."/>
        </authorList>
    </citation>
    <scope>NUCLEOTIDE SEQUENCE [LARGE SCALE GENOMIC DNA]</scope>
    <source>
        <strain evidence="1 2">Hp12</strain>
    </source>
</reference>
<dbReference type="OrthoDB" id="8481455at2"/>
<comment type="caution">
    <text evidence="1">The sequence shown here is derived from an EMBL/GenBank/DDBJ whole genome shotgun (WGS) entry which is preliminary data.</text>
</comment>
<proteinExistence type="predicted"/>
<evidence type="ECO:0000313" key="2">
    <source>
        <dbReference type="Proteomes" id="UP000244906"/>
    </source>
</evidence>
<dbReference type="EMBL" id="QDDL01000012">
    <property type="protein sequence ID" value="PVZ64481.1"/>
    <property type="molecule type" value="Genomic_DNA"/>
</dbReference>
<organism evidence="1 2">
    <name type="scientific">Pelagibaculum spongiae</name>
    <dbReference type="NCBI Taxonomy" id="2080658"/>
    <lineage>
        <taxon>Bacteria</taxon>
        <taxon>Pseudomonadati</taxon>
        <taxon>Pseudomonadota</taxon>
        <taxon>Gammaproteobacteria</taxon>
        <taxon>Oceanospirillales</taxon>
        <taxon>Pelagibaculum</taxon>
    </lineage>
</organism>
<name>A0A2V1GVQ1_9GAMM</name>
<dbReference type="RefSeq" id="WP_116688785.1">
    <property type="nucleotide sequence ID" value="NZ_CAWNYD010000012.1"/>
</dbReference>
<sequence length="105" mass="12099">MIVITVKRDNDKDIKFTGELLASVAARECPKYSDYSPHTWLNLYINQSGSYICEKIEELAHEDYKRSFTATSCNDQSEIFDFFGNDDQAKMLYEKAGLENVERIA</sequence>